<dbReference type="PANTHER" id="PTHR43384:SF13">
    <property type="entry name" value="SLR0110 PROTEIN"/>
    <property type="match status" value="1"/>
</dbReference>
<comment type="caution">
    <text evidence="2">The sequence shown here is derived from an EMBL/GenBank/DDBJ whole genome shotgun (WGS) entry which is preliminary data.</text>
</comment>
<protein>
    <recommendedName>
        <fullName evidence="1">AAA domain-containing protein</fullName>
    </recommendedName>
</protein>
<organism evidence="2 3">
    <name type="scientific">Guptibacillus hwajinpoensis</name>
    <dbReference type="NCBI Taxonomy" id="208199"/>
    <lineage>
        <taxon>Bacteria</taxon>
        <taxon>Bacillati</taxon>
        <taxon>Bacillota</taxon>
        <taxon>Bacilli</taxon>
        <taxon>Bacillales</taxon>
        <taxon>Guptibacillaceae</taxon>
        <taxon>Guptibacillus</taxon>
    </lineage>
</organism>
<dbReference type="Proteomes" id="UP000310541">
    <property type="component" value="Unassembled WGS sequence"/>
</dbReference>
<reference evidence="2 3" key="1">
    <citation type="submission" date="2019-04" db="EMBL/GenBank/DDBJ databases">
        <title>Genome sequence of Bacillus hwajinpoensis strain Y2.</title>
        <authorList>
            <person name="Fair J.L."/>
            <person name="Maclea K.S."/>
        </authorList>
    </citation>
    <scope>NUCLEOTIDE SEQUENCE [LARGE SCALE GENOMIC DNA]</scope>
    <source>
        <strain evidence="2 3">Y2</strain>
    </source>
</reference>
<gene>
    <name evidence="2" type="ORF">FBF83_04850</name>
</gene>
<dbReference type="GO" id="GO:0051782">
    <property type="term" value="P:negative regulation of cell division"/>
    <property type="evidence" value="ECO:0007669"/>
    <property type="project" value="TreeGrafter"/>
</dbReference>
<dbReference type="PANTHER" id="PTHR43384">
    <property type="entry name" value="SEPTUM SITE-DETERMINING PROTEIN MIND HOMOLOG, CHLOROPLASTIC-RELATED"/>
    <property type="match status" value="1"/>
</dbReference>
<evidence type="ECO:0000313" key="3">
    <source>
        <dbReference type="Proteomes" id="UP000310541"/>
    </source>
</evidence>
<feature type="domain" description="AAA" evidence="1">
    <location>
        <begin position="137"/>
        <end position="280"/>
    </location>
</feature>
<name>A0A4U1MN00_9BACL</name>
<dbReference type="GO" id="GO:0005829">
    <property type="term" value="C:cytosol"/>
    <property type="evidence" value="ECO:0007669"/>
    <property type="project" value="TreeGrafter"/>
</dbReference>
<accession>A0A4U1MN00</accession>
<dbReference type="Pfam" id="PF13614">
    <property type="entry name" value="AAA_31"/>
    <property type="match status" value="1"/>
</dbReference>
<dbReference type="SUPFAM" id="SSF52172">
    <property type="entry name" value="CheY-like"/>
    <property type="match status" value="1"/>
</dbReference>
<dbReference type="EMBL" id="SWFM01000001">
    <property type="protein sequence ID" value="TKD72131.1"/>
    <property type="molecule type" value="Genomic_DNA"/>
</dbReference>
<dbReference type="Gene3D" id="3.40.50.2300">
    <property type="match status" value="1"/>
</dbReference>
<evidence type="ECO:0000313" key="2">
    <source>
        <dbReference type="EMBL" id="TKD72131.1"/>
    </source>
</evidence>
<proteinExistence type="predicted"/>
<dbReference type="OrthoDB" id="9794577at2"/>
<dbReference type="GO" id="GO:0005524">
    <property type="term" value="F:ATP binding"/>
    <property type="evidence" value="ECO:0007669"/>
    <property type="project" value="TreeGrafter"/>
</dbReference>
<dbReference type="InterPro" id="IPR050625">
    <property type="entry name" value="ParA/MinD_ATPase"/>
</dbReference>
<sequence>MTLHWYFYSDTNARADEIETILTDKNQTLTSFYRLEDLLKQLESTPNAVLFLKAHATYNVYELCQEISFKYPHIYLIVISPENLENTKKAMQVGASDMLTFSSTDDEITEVVFQAQAYMKQRISREPSLQLMKENSRVIAVCSSKGGTGKTLLTVNLAAELARDGKEVAIVDANFQFGDVAMYVDIKPKNSIYEWVKEGVERGEYGIESYLSHHKSGVSILATPPRPEFFEIMTEDHLEIAMTELRKSYDVILIDAPTYISEIHLKSLALADEILLLTTSELPDLRNSKLYLDMMETLHFDEKVKVVLNRDSKYRTVEEKRMEVILQKPIFAVLPDQKQLAVTSINEGMPLVIKSARSPFAKGVQTLATKLMPPVEQPVKKLKRLALLSR</sequence>
<dbReference type="AlphaFoldDB" id="A0A4U1MN00"/>
<dbReference type="GO" id="GO:0016887">
    <property type="term" value="F:ATP hydrolysis activity"/>
    <property type="evidence" value="ECO:0007669"/>
    <property type="project" value="TreeGrafter"/>
</dbReference>
<dbReference type="Gene3D" id="3.40.50.300">
    <property type="entry name" value="P-loop containing nucleotide triphosphate hydrolases"/>
    <property type="match status" value="1"/>
</dbReference>
<dbReference type="GO" id="GO:0009898">
    <property type="term" value="C:cytoplasmic side of plasma membrane"/>
    <property type="evidence" value="ECO:0007669"/>
    <property type="project" value="TreeGrafter"/>
</dbReference>
<dbReference type="SUPFAM" id="SSF52540">
    <property type="entry name" value="P-loop containing nucleoside triphosphate hydrolases"/>
    <property type="match status" value="1"/>
</dbReference>
<dbReference type="RefSeq" id="WP_136945981.1">
    <property type="nucleotide sequence ID" value="NZ_SWFM01000001.1"/>
</dbReference>
<evidence type="ECO:0000259" key="1">
    <source>
        <dbReference type="Pfam" id="PF13614"/>
    </source>
</evidence>
<dbReference type="InterPro" id="IPR027417">
    <property type="entry name" value="P-loop_NTPase"/>
</dbReference>
<dbReference type="InterPro" id="IPR011006">
    <property type="entry name" value="CheY-like_superfamily"/>
</dbReference>
<dbReference type="InterPro" id="IPR025669">
    <property type="entry name" value="AAA_dom"/>
</dbReference>